<dbReference type="Pfam" id="PF13480">
    <property type="entry name" value="Acetyltransf_6"/>
    <property type="match status" value="1"/>
</dbReference>
<organism evidence="2 3">
    <name type="scientific">Methylobacterium oryzihabitans</name>
    <dbReference type="NCBI Taxonomy" id="2499852"/>
    <lineage>
        <taxon>Bacteria</taxon>
        <taxon>Pseudomonadati</taxon>
        <taxon>Pseudomonadota</taxon>
        <taxon>Alphaproteobacteria</taxon>
        <taxon>Hyphomicrobiales</taxon>
        <taxon>Methylobacteriaceae</taxon>
        <taxon>Methylobacterium</taxon>
    </lineage>
</organism>
<evidence type="ECO:0000259" key="1">
    <source>
        <dbReference type="Pfam" id="PF13480"/>
    </source>
</evidence>
<dbReference type="SUPFAM" id="SSF55729">
    <property type="entry name" value="Acyl-CoA N-acyltransferases (Nat)"/>
    <property type="match status" value="1"/>
</dbReference>
<evidence type="ECO:0000313" key="2">
    <source>
        <dbReference type="EMBL" id="RVU16568.1"/>
    </source>
</evidence>
<comment type="caution">
    <text evidence="2">The sequence shown here is derived from an EMBL/GenBank/DDBJ whole genome shotgun (WGS) entry which is preliminary data.</text>
</comment>
<dbReference type="OrthoDB" id="213519at2"/>
<name>A0A437P381_9HYPH</name>
<accession>A0A437P381</accession>
<dbReference type="EMBL" id="SACP01000015">
    <property type="protein sequence ID" value="RVU16568.1"/>
    <property type="molecule type" value="Genomic_DNA"/>
</dbReference>
<reference evidence="2 3" key="1">
    <citation type="submission" date="2019-01" db="EMBL/GenBank/DDBJ databases">
        <authorList>
            <person name="Chen W.-M."/>
        </authorList>
    </citation>
    <scope>NUCLEOTIDE SEQUENCE [LARGE SCALE GENOMIC DNA]</scope>
    <source>
        <strain evidence="2 3">TER-1</strain>
    </source>
</reference>
<dbReference type="InterPro" id="IPR016181">
    <property type="entry name" value="Acyl_CoA_acyltransferase"/>
</dbReference>
<gene>
    <name evidence="2" type="ORF">EOE48_15920</name>
</gene>
<proteinExistence type="predicted"/>
<feature type="domain" description="BioF2-like acetyltransferase" evidence="1">
    <location>
        <begin position="185"/>
        <end position="314"/>
    </location>
</feature>
<sequence length="377" mass="40124">MTAAETRPARATILRSEIVSAAALAQRPEAWDDLARRAAAPSVEAGRRMVEAHRAHGLAPADLACVTVRRGGDLVALLPFRVRPGPLGVASPFTSPYVTATLPLVAASDGPEILAALADGLARAGGGRSWWWPLLPDRAPVGPGLLAVLEERGWRRVAVGAFARPVLHRRASFAAFAAGHPRKGRLKDLRRRERRLAEAGEVAVESVGPDGDLAAAVEAFLALERAGWKGRAGTALACRPDTAAFARALFRPADDPVVPRADLLRLDGRPIAASLSLVGGGTAVLLKTAYDETRSDLAPGVLLEHAIVRAVHDTAFADILDSATLDSPVLADLYPDRETVAEWVLAPPGAWQPPEAVAAAIRWRHLARDWVGKRRRP</sequence>
<evidence type="ECO:0000313" key="3">
    <source>
        <dbReference type="Proteomes" id="UP000286997"/>
    </source>
</evidence>
<keyword evidence="2" id="KW-0808">Transferase</keyword>
<dbReference type="Gene3D" id="3.40.630.30">
    <property type="match status" value="1"/>
</dbReference>
<protein>
    <submittedName>
        <fullName evidence="2">GNAT family N-acetyltransferase</fullName>
    </submittedName>
</protein>
<dbReference type="RefSeq" id="WP_127730850.1">
    <property type="nucleotide sequence ID" value="NZ_SACP01000015.1"/>
</dbReference>
<dbReference type="Proteomes" id="UP000286997">
    <property type="component" value="Unassembled WGS sequence"/>
</dbReference>
<dbReference type="AlphaFoldDB" id="A0A437P381"/>
<dbReference type="InterPro" id="IPR038740">
    <property type="entry name" value="BioF2-like_GNAT_dom"/>
</dbReference>
<keyword evidence="3" id="KW-1185">Reference proteome</keyword>
<dbReference type="GO" id="GO:0016740">
    <property type="term" value="F:transferase activity"/>
    <property type="evidence" value="ECO:0007669"/>
    <property type="project" value="UniProtKB-KW"/>
</dbReference>